<dbReference type="VEuPathDB" id="VectorBase:LDEU010317"/>
<dbReference type="Gene3D" id="3.30.160.60">
    <property type="entry name" value="Classic Zinc Finger"/>
    <property type="match status" value="2"/>
</dbReference>
<evidence type="ECO:0000256" key="4">
    <source>
        <dbReference type="ARBA" id="ARBA00022833"/>
    </source>
</evidence>
<dbReference type="PANTHER" id="PTHR24379:SF121">
    <property type="entry name" value="C2H2-TYPE DOMAIN-CONTAINING PROTEIN"/>
    <property type="match status" value="1"/>
</dbReference>
<dbReference type="Pfam" id="PF13912">
    <property type="entry name" value="zf-C2H2_6"/>
    <property type="match status" value="2"/>
</dbReference>
<proteinExistence type="predicted"/>
<evidence type="ECO:0000259" key="6">
    <source>
        <dbReference type="PROSITE" id="PS50157"/>
    </source>
</evidence>
<dbReference type="PROSITE" id="PS50157">
    <property type="entry name" value="ZINC_FINGER_C2H2_2"/>
    <property type="match status" value="3"/>
</dbReference>
<sequence length="373" mass="42685">MCKHKAIRNFFNTERGILLKAKERLLYKFPDGSNEIANYRTASFYLNEAEKLPQPDFSKYKGLDSDAIEKILTREQFDENLRLQEYFEINFGQPSTSLNAAQSYLAIQERPSTSANTPYSYLAIEAPLENETLKSIEVTSITEVNATNSVQDFIDESCHEENHLADNNMSNDSTIDESSEMMVDGVLIKCSHTAFTEDTVDYEATLTDNKTNEETNIDNLVNLNREIEDVHGNSPVTDRSVEKVEEIDSSVTANEDVSDEEMAPVQSKIYSCDQCSKRFLHYRNLTTHKRSHEQKFECNECTAKFTNLANLSLHKKVHKLKLECSVCGRNIFNREADYKKHLKIHSGVKEKCVCGKEFSSVDALRRHRKKCLK</sequence>
<dbReference type="FunFam" id="3.30.160.60:FF:000446">
    <property type="entry name" value="Zinc finger protein"/>
    <property type="match status" value="1"/>
</dbReference>
<dbReference type="SUPFAM" id="SSF57667">
    <property type="entry name" value="beta-beta-alpha zinc fingers"/>
    <property type="match status" value="1"/>
</dbReference>
<feature type="domain" description="C2H2-type" evidence="6">
    <location>
        <begin position="296"/>
        <end position="318"/>
    </location>
</feature>
<comment type="caution">
    <text evidence="7">The sequence shown here is derived from an EMBL/GenBank/DDBJ whole genome shotgun (WGS) entry which is preliminary data.</text>
</comment>
<keyword evidence="4" id="KW-0862">Zinc</keyword>
<evidence type="ECO:0000256" key="3">
    <source>
        <dbReference type="ARBA" id="ARBA00022771"/>
    </source>
</evidence>
<accession>A0A443S2L7</accession>
<keyword evidence="3 5" id="KW-0863">Zinc-finger</keyword>
<dbReference type="InterPro" id="IPR036236">
    <property type="entry name" value="Znf_C2H2_sf"/>
</dbReference>
<keyword evidence="1" id="KW-0479">Metal-binding</keyword>
<keyword evidence="8" id="KW-1185">Reference proteome</keyword>
<dbReference type="InterPro" id="IPR013087">
    <property type="entry name" value="Znf_C2H2_type"/>
</dbReference>
<dbReference type="PROSITE" id="PS00028">
    <property type="entry name" value="ZINC_FINGER_C2H2_1"/>
    <property type="match status" value="2"/>
</dbReference>
<evidence type="ECO:0000256" key="1">
    <source>
        <dbReference type="ARBA" id="ARBA00022723"/>
    </source>
</evidence>
<feature type="domain" description="C2H2-type" evidence="6">
    <location>
        <begin position="270"/>
        <end position="297"/>
    </location>
</feature>
<organism evidence="7 8">
    <name type="scientific">Leptotrombidium deliense</name>
    <dbReference type="NCBI Taxonomy" id="299467"/>
    <lineage>
        <taxon>Eukaryota</taxon>
        <taxon>Metazoa</taxon>
        <taxon>Ecdysozoa</taxon>
        <taxon>Arthropoda</taxon>
        <taxon>Chelicerata</taxon>
        <taxon>Arachnida</taxon>
        <taxon>Acari</taxon>
        <taxon>Acariformes</taxon>
        <taxon>Trombidiformes</taxon>
        <taxon>Prostigmata</taxon>
        <taxon>Anystina</taxon>
        <taxon>Parasitengona</taxon>
        <taxon>Trombiculoidea</taxon>
        <taxon>Trombiculidae</taxon>
        <taxon>Leptotrombidium</taxon>
    </lineage>
</organism>
<evidence type="ECO:0000256" key="5">
    <source>
        <dbReference type="PROSITE-ProRule" id="PRU00042"/>
    </source>
</evidence>
<dbReference type="SMART" id="SM00355">
    <property type="entry name" value="ZnF_C2H2"/>
    <property type="match status" value="3"/>
</dbReference>
<evidence type="ECO:0000256" key="2">
    <source>
        <dbReference type="ARBA" id="ARBA00022737"/>
    </source>
</evidence>
<name>A0A443S2L7_9ACAR</name>
<dbReference type="Pfam" id="PF00096">
    <property type="entry name" value="zf-C2H2"/>
    <property type="match status" value="1"/>
</dbReference>
<gene>
    <name evidence="7" type="ORF">B4U80_03901</name>
</gene>
<dbReference type="STRING" id="299467.A0A443S2L7"/>
<evidence type="ECO:0000313" key="8">
    <source>
        <dbReference type="Proteomes" id="UP000288716"/>
    </source>
</evidence>
<keyword evidence="2" id="KW-0677">Repeat</keyword>
<dbReference type="OrthoDB" id="6365676at2759"/>
<dbReference type="PANTHER" id="PTHR24379">
    <property type="entry name" value="KRAB AND ZINC FINGER DOMAIN-CONTAINING"/>
    <property type="match status" value="1"/>
</dbReference>
<dbReference type="Proteomes" id="UP000288716">
    <property type="component" value="Unassembled WGS sequence"/>
</dbReference>
<dbReference type="AlphaFoldDB" id="A0A443S2L7"/>
<reference evidence="7 8" key="1">
    <citation type="journal article" date="2018" name="Gigascience">
        <title>Genomes of trombidid mites reveal novel predicted allergens and laterally-transferred genes associated with secondary metabolism.</title>
        <authorList>
            <person name="Dong X."/>
            <person name="Chaisiri K."/>
            <person name="Xia D."/>
            <person name="Armstrong S.D."/>
            <person name="Fang Y."/>
            <person name="Donnelly M.J."/>
            <person name="Kadowaki T."/>
            <person name="McGarry J.W."/>
            <person name="Darby A.C."/>
            <person name="Makepeace B.L."/>
        </authorList>
    </citation>
    <scope>NUCLEOTIDE SEQUENCE [LARGE SCALE GENOMIC DNA]</scope>
    <source>
        <strain evidence="7">UoL-UT</strain>
    </source>
</reference>
<evidence type="ECO:0000313" key="7">
    <source>
        <dbReference type="EMBL" id="RWS21723.1"/>
    </source>
</evidence>
<dbReference type="GO" id="GO:0008270">
    <property type="term" value="F:zinc ion binding"/>
    <property type="evidence" value="ECO:0007669"/>
    <property type="project" value="UniProtKB-KW"/>
</dbReference>
<dbReference type="GO" id="GO:0005634">
    <property type="term" value="C:nucleus"/>
    <property type="evidence" value="ECO:0007669"/>
    <property type="project" value="UniProtKB-ARBA"/>
</dbReference>
<dbReference type="EMBL" id="NCKV01011108">
    <property type="protein sequence ID" value="RWS21723.1"/>
    <property type="molecule type" value="Genomic_DNA"/>
</dbReference>
<feature type="domain" description="C2H2-type" evidence="6">
    <location>
        <begin position="322"/>
        <end position="350"/>
    </location>
</feature>
<protein>
    <submittedName>
        <fullName evidence="7">Zinc finger and BTB domain-containing protein 49-like isoform X1</fullName>
    </submittedName>
</protein>